<gene>
    <name evidence="2" type="ORF">GKZ89_09370</name>
</gene>
<organism evidence="2 3">
    <name type="scientific">Metabacillus mangrovi</name>
    <dbReference type="NCBI Taxonomy" id="1491830"/>
    <lineage>
        <taxon>Bacteria</taxon>
        <taxon>Bacillati</taxon>
        <taxon>Bacillota</taxon>
        <taxon>Bacilli</taxon>
        <taxon>Bacillales</taxon>
        <taxon>Bacillaceae</taxon>
        <taxon>Metabacillus</taxon>
    </lineage>
</organism>
<dbReference type="EMBL" id="WMIB01000007">
    <property type="protein sequence ID" value="MTH53612.1"/>
    <property type="molecule type" value="Genomic_DNA"/>
</dbReference>
<keyword evidence="3" id="KW-1185">Reference proteome</keyword>
<evidence type="ECO:0000313" key="3">
    <source>
        <dbReference type="Proteomes" id="UP000434639"/>
    </source>
</evidence>
<reference evidence="2 3" key="1">
    <citation type="journal article" date="2017" name="Int. J. Syst. Evol. Microbiol.">
        <title>Bacillus mangrovi sp. nov., isolated from a sediment sample from a mangrove forest.</title>
        <authorList>
            <person name="Gupta V."/>
            <person name="Singh P.K."/>
            <person name="Korpole S."/>
            <person name="Tanuku N.R.S."/>
            <person name="Pinnaka A.K."/>
        </authorList>
    </citation>
    <scope>NUCLEOTIDE SEQUENCE [LARGE SCALE GENOMIC DNA]</scope>
    <source>
        <strain evidence="2 3">KCTC 33872</strain>
    </source>
</reference>
<dbReference type="PANTHER" id="PTHR30445">
    <property type="entry name" value="K(+)_H(+) ANTIPORTER SUBUNIT KHTT"/>
    <property type="match status" value="1"/>
</dbReference>
<dbReference type="InterPro" id="IPR026278">
    <property type="entry name" value="KhtT"/>
</dbReference>
<comment type="caution">
    <text evidence="2">The sequence shown here is derived from an EMBL/GenBank/DDBJ whole genome shotgun (WGS) entry which is preliminary data.</text>
</comment>
<evidence type="ECO:0000313" key="2">
    <source>
        <dbReference type="EMBL" id="MTH53612.1"/>
    </source>
</evidence>
<dbReference type="InterPro" id="IPR036721">
    <property type="entry name" value="RCK_C_sf"/>
</dbReference>
<accession>A0A7X2S4S7</accession>
<proteinExistence type="predicted"/>
<name>A0A7X2S4S7_9BACI</name>
<dbReference type="PROSITE" id="PS51202">
    <property type="entry name" value="RCK_C"/>
    <property type="match status" value="1"/>
</dbReference>
<dbReference type="GO" id="GO:0006813">
    <property type="term" value="P:potassium ion transport"/>
    <property type="evidence" value="ECO:0007669"/>
    <property type="project" value="InterPro"/>
</dbReference>
<dbReference type="Pfam" id="PF25991">
    <property type="entry name" value="KhtT_N"/>
    <property type="match status" value="1"/>
</dbReference>
<dbReference type="InterPro" id="IPR006037">
    <property type="entry name" value="RCK_C"/>
</dbReference>
<sequence>MEIREGDLPGIGRKFEAVTDNNDKIVVIVHDDGRREVYHYDDDDHEESISNITMNDAEARQIAAILGGMAYKPKAMEHMELAFDDLIIEWFKVEKHAPAVNQSIGEIDVRSNYSITIIAIIKKNKTKQLTPGPDYVIEAGDTLVLSGERKDMKNIIQDLLTGKGG</sequence>
<evidence type="ECO:0000259" key="1">
    <source>
        <dbReference type="PROSITE" id="PS51202"/>
    </source>
</evidence>
<feature type="domain" description="RCK C-terminal" evidence="1">
    <location>
        <begin position="76"/>
        <end position="161"/>
    </location>
</feature>
<dbReference type="InterPro" id="IPR050144">
    <property type="entry name" value="AAE_transporter"/>
</dbReference>
<dbReference type="InterPro" id="IPR058776">
    <property type="entry name" value="KhtT-like_N"/>
</dbReference>
<dbReference type="Gene3D" id="3.30.70.1450">
    <property type="entry name" value="Regulator of K+ conductance, C-terminal domain"/>
    <property type="match status" value="1"/>
</dbReference>
<dbReference type="PIRSF" id="PIRSF005028">
    <property type="entry name" value="KhtT"/>
    <property type="match status" value="1"/>
</dbReference>
<dbReference type="SUPFAM" id="SSF116726">
    <property type="entry name" value="TrkA C-terminal domain-like"/>
    <property type="match status" value="1"/>
</dbReference>
<dbReference type="Proteomes" id="UP000434639">
    <property type="component" value="Unassembled WGS sequence"/>
</dbReference>
<dbReference type="GO" id="GO:0008324">
    <property type="term" value="F:monoatomic cation transmembrane transporter activity"/>
    <property type="evidence" value="ECO:0007669"/>
    <property type="project" value="InterPro"/>
</dbReference>
<dbReference type="OrthoDB" id="67547at2"/>
<dbReference type="Pfam" id="PF02080">
    <property type="entry name" value="TrkA_C"/>
    <property type="match status" value="1"/>
</dbReference>
<protein>
    <recommendedName>
        <fullName evidence="1">RCK C-terminal domain-containing protein</fullName>
    </recommendedName>
</protein>
<dbReference type="AlphaFoldDB" id="A0A7X2S4S7"/>
<dbReference type="PANTHER" id="PTHR30445:SF8">
    <property type="entry name" value="K(+)_H(+) ANTIPORTER SUBUNIT KHTT"/>
    <property type="match status" value="1"/>
</dbReference>
<dbReference type="RefSeq" id="WP_155112144.1">
    <property type="nucleotide sequence ID" value="NZ_WMIB01000007.1"/>
</dbReference>